<comment type="caution">
    <text evidence="2">The sequence shown here is derived from an EMBL/GenBank/DDBJ whole genome shotgun (WGS) entry which is preliminary data.</text>
</comment>
<evidence type="ECO:0000256" key="1">
    <source>
        <dbReference type="SAM" id="MobiDB-lite"/>
    </source>
</evidence>
<organism evidence="2 3">
    <name type="scientific">Dreissena polymorpha</name>
    <name type="common">Zebra mussel</name>
    <name type="synonym">Mytilus polymorpha</name>
    <dbReference type="NCBI Taxonomy" id="45954"/>
    <lineage>
        <taxon>Eukaryota</taxon>
        <taxon>Metazoa</taxon>
        <taxon>Spiralia</taxon>
        <taxon>Lophotrochozoa</taxon>
        <taxon>Mollusca</taxon>
        <taxon>Bivalvia</taxon>
        <taxon>Autobranchia</taxon>
        <taxon>Heteroconchia</taxon>
        <taxon>Euheterodonta</taxon>
        <taxon>Imparidentia</taxon>
        <taxon>Neoheterodontei</taxon>
        <taxon>Myida</taxon>
        <taxon>Dreissenoidea</taxon>
        <taxon>Dreissenidae</taxon>
        <taxon>Dreissena</taxon>
    </lineage>
</organism>
<protein>
    <submittedName>
        <fullName evidence="2">Uncharacterized protein</fullName>
    </submittedName>
</protein>
<sequence length="98" mass="11210">MNTLQGSKISQKATSKSTSQMDRKRRKQKKKDSTKGIDGLDILDQHTHNKLVEMEEERKSIYNFDVCIVFLLLVKLLDYFSSNTSFNVSTGQSMCPFA</sequence>
<keyword evidence="3" id="KW-1185">Reference proteome</keyword>
<proteinExistence type="predicted"/>
<feature type="compositionally biased region" description="Polar residues" evidence="1">
    <location>
        <begin position="1"/>
        <end position="20"/>
    </location>
</feature>
<dbReference type="AlphaFoldDB" id="A0A9D4EDC3"/>
<reference evidence="2" key="2">
    <citation type="submission" date="2020-11" db="EMBL/GenBank/DDBJ databases">
        <authorList>
            <person name="McCartney M.A."/>
            <person name="Auch B."/>
            <person name="Kono T."/>
            <person name="Mallez S."/>
            <person name="Becker A."/>
            <person name="Gohl D.M."/>
            <person name="Silverstein K.A.T."/>
            <person name="Koren S."/>
            <person name="Bechman K.B."/>
            <person name="Herman A."/>
            <person name="Abrahante J.E."/>
            <person name="Garbe J."/>
        </authorList>
    </citation>
    <scope>NUCLEOTIDE SEQUENCE</scope>
    <source>
        <strain evidence="2">Duluth1</strain>
        <tissue evidence="2">Whole animal</tissue>
    </source>
</reference>
<feature type="region of interest" description="Disordered" evidence="1">
    <location>
        <begin position="1"/>
        <end position="39"/>
    </location>
</feature>
<dbReference type="EMBL" id="JAIWYP010000009">
    <property type="protein sequence ID" value="KAH3777623.1"/>
    <property type="molecule type" value="Genomic_DNA"/>
</dbReference>
<reference evidence="2" key="1">
    <citation type="journal article" date="2019" name="bioRxiv">
        <title>The Genome of the Zebra Mussel, Dreissena polymorpha: A Resource for Invasive Species Research.</title>
        <authorList>
            <person name="McCartney M.A."/>
            <person name="Auch B."/>
            <person name="Kono T."/>
            <person name="Mallez S."/>
            <person name="Zhang Y."/>
            <person name="Obille A."/>
            <person name="Becker A."/>
            <person name="Abrahante J.E."/>
            <person name="Garbe J."/>
            <person name="Badalamenti J.P."/>
            <person name="Herman A."/>
            <person name="Mangelson H."/>
            <person name="Liachko I."/>
            <person name="Sullivan S."/>
            <person name="Sone E.D."/>
            <person name="Koren S."/>
            <person name="Silverstein K.A.T."/>
            <person name="Beckman K.B."/>
            <person name="Gohl D.M."/>
        </authorList>
    </citation>
    <scope>NUCLEOTIDE SEQUENCE</scope>
    <source>
        <strain evidence="2">Duluth1</strain>
        <tissue evidence="2">Whole animal</tissue>
    </source>
</reference>
<evidence type="ECO:0000313" key="2">
    <source>
        <dbReference type="EMBL" id="KAH3777623.1"/>
    </source>
</evidence>
<evidence type="ECO:0000313" key="3">
    <source>
        <dbReference type="Proteomes" id="UP000828390"/>
    </source>
</evidence>
<dbReference type="Proteomes" id="UP000828390">
    <property type="component" value="Unassembled WGS sequence"/>
</dbReference>
<gene>
    <name evidence="2" type="ORF">DPMN_179071</name>
</gene>
<name>A0A9D4EDC3_DREPO</name>
<accession>A0A9D4EDC3</accession>
<feature type="compositionally biased region" description="Basic residues" evidence="1">
    <location>
        <begin position="23"/>
        <end position="32"/>
    </location>
</feature>